<name>A0ABY9X0S7_9BACT</name>
<dbReference type="InterPro" id="IPR000014">
    <property type="entry name" value="PAS"/>
</dbReference>
<dbReference type="CDD" id="cd00075">
    <property type="entry name" value="HATPase"/>
    <property type="match status" value="1"/>
</dbReference>
<dbReference type="InterPro" id="IPR036097">
    <property type="entry name" value="HisK_dim/P_sf"/>
</dbReference>
<feature type="domain" description="PAS" evidence="16">
    <location>
        <begin position="376"/>
        <end position="455"/>
    </location>
</feature>
<keyword evidence="20" id="KW-1185">Reference proteome</keyword>
<dbReference type="InterPro" id="IPR033479">
    <property type="entry name" value="dCache_1"/>
</dbReference>
<dbReference type="CDD" id="cd00130">
    <property type="entry name" value="PAS"/>
    <property type="match status" value="2"/>
</dbReference>
<evidence type="ECO:0000256" key="13">
    <source>
        <dbReference type="ARBA" id="ARBA00023136"/>
    </source>
</evidence>
<feature type="transmembrane region" description="Helical" evidence="14">
    <location>
        <begin position="12"/>
        <end position="36"/>
    </location>
</feature>
<dbReference type="InterPro" id="IPR003661">
    <property type="entry name" value="HisK_dim/P_dom"/>
</dbReference>
<dbReference type="PROSITE" id="PS50885">
    <property type="entry name" value="HAMP"/>
    <property type="match status" value="1"/>
</dbReference>
<evidence type="ECO:0000256" key="5">
    <source>
        <dbReference type="ARBA" id="ARBA00022553"/>
    </source>
</evidence>
<dbReference type="SMART" id="SM00388">
    <property type="entry name" value="HisKA"/>
    <property type="match status" value="1"/>
</dbReference>
<evidence type="ECO:0000256" key="2">
    <source>
        <dbReference type="ARBA" id="ARBA00004651"/>
    </source>
</evidence>
<dbReference type="InterPro" id="IPR001610">
    <property type="entry name" value="PAC"/>
</dbReference>
<dbReference type="InterPro" id="IPR036890">
    <property type="entry name" value="HATPase_C_sf"/>
</dbReference>
<dbReference type="PROSITE" id="PS50113">
    <property type="entry name" value="PAC"/>
    <property type="match status" value="2"/>
</dbReference>
<feature type="domain" description="Histidine kinase" evidence="15">
    <location>
        <begin position="817"/>
        <end position="1031"/>
    </location>
</feature>
<dbReference type="SUPFAM" id="SSF47384">
    <property type="entry name" value="Homodimeric domain of signal transducing histidine kinase"/>
    <property type="match status" value="1"/>
</dbReference>
<proteinExistence type="predicted"/>
<keyword evidence="12" id="KW-0902">Two-component regulatory system</keyword>
<dbReference type="CDD" id="cd06225">
    <property type="entry name" value="HAMP"/>
    <property type="match status" value="1"/>
</dbReference>
<dbReference type="InterPro" id="IPR004358">
    <property type="entry name" value="Sig_transdc_His_kin-like_C"/>
</dbReference>
<evidence type="ECO:0000256" key="7">
    <source>
        <dbReference type="ARBA" id="ARBA00022692"/>
    </source>
</evidence>
<dbReference type="SMART" id="SM00091">
    <property type="entry name" value="PAS"/>
    <property type="match status" value="2"/>
</dbReference>
<dbReference type="PROSITE" id="PS50112">
    <property type="entry name" value="PAS"/>
    <property type="match status" value="1"/>
</dbReference>
<dbReference type="SUPFAM" id="SSF55785">
    <property type="entry name" value="PYP-like sensor domain (PAS domain)"/>
    <property type="match status" value="2"/>
</dbReference>
<dbReference type="SUPFAM" id="SSF55781">
    <property type="entry name" value="GAF domain-like"/>
    <property type="match status" value="1"/>
</dbReference>
<dbReference type="EC" id="2.7.13.3" evidence="3"/>
<evidence type="ECO:0000256" key="11">
    <source>
        <dbReference type="ARBA" id="ARBA00022989"/>
    </source>
</evidence>
<dbReference type="Gene3D" id="1.10.287.130">
    <property type="match status" value="1"/>
</dbReference>
<dbReference type="InterPro" id="IPR013767">
    <property type="entry name" value="PAS_fold"/>
</dbReference>
<sequence>MHSRATLPRLHFHAKLLVAFILVLLPVLGLLIAGFLSDLRRTQEYILDAQAMTAQSVAVQVAEVFDGAVGLGWAVAQDPRLLTLDSRVLNPHLKKVVERSPLYQSIGVYDARGQQRGWGGQSGFADPGLNIRDRQFFQQVMASNAPVISNVHELERTHRAGLIASVPIRDEEGRPTGVVTIQLRAEQLADRFLDARTQQRQIILLVDPSRRLAFHTGAAYLPYRQSGAYLRFDAVQKALNGIPARLPQFTSPFLEDEHLGAFAPVTKYPWAVGVSVERALALAPVYEMMRIKLAVFAGILLLSLLLAFGLTRFYARPVRQLRAAAQALGRGEREARVHIKTGDELEELGKAFNTMAAEVARRETEVNTLHKEAERQALELSAIIASVPDAILVANPEGRFVGTNPAGFRMLGFKSHAALEETSISDSLQRNDIRHPDGRPMSLEETPLMRALKGESFTDVEMLFRRSDGKQLLLSINGAPVRDASGQVILGEVVFRDITRHRQEELALRRSEESLAQAQRIAHLGNWDWDLVSQQFHGSDEVYRILGLAPQSRTLTCETLLSFVPPQERQGLEKALEAARVNLEPFSLDHRILRPDGTERIVHHEVEVHQDEEGHPVRILGTVQDITEHKRVEDELARLLDQELALARVGQALVSEVELERIAEVVIEQSRHSLRADAVGLWLADPEHRELTLLAAHRLAKDERLRHLSFDAPVLTAQAARTELIQVVEDVLAKGQPTASSIWAEEGLRGVAAFPLRSRGRLVGVMTYGTEAPRTFSARELEFHSTLGQLFAVAIEKARLFQQVREALRLREEFMAAAAHELKTPVTTIQTWAEILLDKEELTPRQRKGLTAISRNTRRITRLVEHLFATVKMAPSEPKLERKPFDLHALIRERVEKAEQTTENPIRVDVSGPLIVHADRYLMGEVVSHLLENALRYSRPGSAIKLKARRQGSEAVVSVHDHGPGIPPERQPHVFEPLYEPLPPGAPGYSGVVGLGLRLSRQIIEAHGGHIWLVSTPGTGSTFSFSIPLTEASSEAALPVADSSPEILLPG</sequence>
<reference evidence="19 20" key="1">
    <citation type="submission" date="2019-08" db="EMBL/GenBank/DDBJ databases">
        <title>Archangium and Cystobacter genomes.</title>
        <authorList>
            <person name="Chen I.-C.K."/>
            <person name="Wielgoss S."/>
        </authorList>
    </citation>
    <scope>NUCLEOTIDE SEQUENCE [LARGE SCALE GENOMIC DNA]</scope>
    <source>
        <strain evidence="19 20">Cbm 6</strain>
    </source>
</reference>
<dbReference type="NCBIfam" id="TIGR00229">
    <property type="entry name" value="sensory_box"/>
    <property type="match status" value="2"/>
</dbReference>
<keyword evidence="11 14" id="KW-1133">Transmembrane helix</keyword>
<comment type="subcellular location">
    <subcellularLocation>
        <location evidence="2">Cell membrane</location>
        <topology evidence="2">Multi-pass membrane protein</topology>
    </subcellularLocation>
</comment>
<dbReference type="RefSeq" id="WP_395806665.1">
    <property type="nucleotide sequence ID" value="NZ_CP043494.1"/>
</dbReference>
<evidence type="ECO:0000256" key="10">
    <source>
        <dbReference type="ARBA" id="ARBA00022840"/>
    </source>
</evidence>
<evidence type="ECO:0000259" key="17">
    <source>
        <dbReference type="PROSITE" id="PS50113"/>
    </source>
</evidence>
<dbReference type="InterPro" id="IPR050351">
    <property type="entry name" value="BphY/WalK/GraS-like"/>
</dbReference>
<dbReference type="SMART" id="SM00387">
    <property type="entry name" value="HATPase_c"/>
    <property type="match status" value="1"/>
</dbReference>
<dbReference type="CDD" id="cd12914">
    <property type="entry name" value="PDC1_DGC_like"/>
    <property type="match status" value="1"/>
</dbReference>
<dbReference type="PANTHER" id="PTHR42878">
    <property type="entry name" value="TWO-COMPONENT HISTIDINE KINASE"/>
    <property type="match status" value="1"/>
</dbReference>
<dbReference type="Proteomes" id="UP001611383">
    <property type="component" value="Chromosome"/>
</dbReference>
<comment type="catalytic activity">
    <reaction evidence="1">
        <text>ATP + protein L-histidine = ADP + protein N-phospho-L-histidine.</text>
        <dbReference type="EC" id="2.7.13.3"/>
    </reaction>
</comment>
<protein>
    <recommendedName>
        <fullName evidence="3">histidine kinase</fullName>
        <ecNumber evidence="3">2.7.13.3</ecNumber>
    </recommendedName>
</protein>
<dbReference type="SMART" id="SM00304">
    <property type="entry name" value="HAMP"/>
    <property type="match status" value="1"/>
</dbReference>
<dbReference type="Pfam" id="PF02518">
    <property type="entry name" value="HATPase_c"/>
    <property type="match status" value="1"/>
</dbReference>
<dbReference type="Pfam" id="PF08447">
    <property type="entry name" value="PAS_3"/>
    <property type="match status" value="1"/>
</dbReference>
<dbReference type="Pfam" id="PF00989">
    <property type="entry name" value="PAS"/>
    <property type="match status" value="1"/>
</dbReference>
<evidence type="ECO:0000256" key="6">
    <source>
        <dbReference type="ARBA" id="ARBA00022679"/>
    </source>
</evidence>
<dbReference type="InterPro" id="IPR003018">
    <property type="entry name" value="GAF"/>
</dbReference>
<dbReference type="SMART" id="SM00065">
    <property type="entry name" value="GAF"/>
    <property type="match status" value="1"/>
</dbReference>
<gene>
    <name evidence="19" type="ORF">F0U60_36420</name>
</gene>
<dbReference type="Pfam" id="PF00512">
    <property type="entry name" value="HisKA"/>
    <property type="match status" value="1"/>
</dbReference>
<feature type="domain" description="PAC" evidence="17">
    <location>
        <begin position="586"/>
        <end position="638"/>
    </location>
</feature>
<evidence type="ECO:0000313" key="20">
    <source>
        <dbReference type="Proteomes" id="UP001611383"/>
    </source>
</evidence>
<keyword evidence="7 14" id="KW-0812">Transmembrane</keyword>
<organism evidence="19 20">
    <name type="scientific">Archangium minus</name>
    <dbReference type="NCBI Taxonomy" id="83450"/>
    <lineage>
        <taxon>Bacteria</taxon>
        <taxon>Pseudomonadati</taxon>
        <taxon>Myxococcota</taxon>
        <taxon>Myxococcia</taxon>
        <taxon>Myxococcales</taxon>
        <taxon>Cystobacterineae</taxon>
        <taxon>Archangiaceae</taxon>
        <taxon>Archangium</taxon>
    </lineage>
</organism>
<evidence type="ECO:0000313" key="19">
    <source>
        <dbReference type="EMBL" id="WNG48997.1"/>
    </source>
</evidence>
<evidence type="ECO:0000256" key="1">
    <source>
        <dbReference type="ARBA" id="ARBA00000085"/>
    </source>
</evidence>
<dbReference type="InterPro" id="IPR003660">
    <property type="entry name" value="HAMP_dom"/>
</dbReference>
<evidence type="ECO:0000256" key="9">
    <source>
        <dbReference type="ARBA" id="ARBA00022777"/>
    </source>
</evidence>
<keyword evidence="9" id="KW-0418">Kinase</keyword>
<keyword evidence="4" id="KW-1003">Cell membrane</keyword>
<dbReference type="PROSITE" id="PS50109">
    <property type="entry name" value="HIS_KIN"/>
    <property type="match status" value="1"/>
</dbReference>
<evidence type="ECO:0000256" key="4">
    <source>
        <dbReference type="ARBA" id="ARBA00022475"/>
    </source>
</evidence>
<dbReference type="Pfam" id="PF02743">
    <property type="entry name" value="dCache_1"/>
    <property type="match status" value="1"/>
</dbReference>
<dbReference type="InterPro" id="IPR005467">
    <property type="entry name" value="His_kinase_dom"/>
</dbReference>
<dbReference type="InterPro" id="IPR035965">
    <property type="entry name" value="PAS-like_dom_sf"/>
</dbReference>
<dbReference type="InterPro" id="IPR000700">
    <property type="entry name" value="PAS-assoc_C"/>
</dbReference>
<keyword evidence="10" id="KW-0067">ATP-binding</keyword>
<feature type="domain" description="PAC" evidence="17">
    <location>
        <begin position="458"/>
        <end position="510"/>
    </location>
</feature>
<dbReference type="EMBL" id="CP043494">
    <property type="protein sequence ID" value="WNG48997.1"/>
    <property type="molecule type" value="Genomic_DNA"/>
</dbReference>
<evidence type="ECO:0000259" key="16">
    <source>
        <dbReference type="PROSITE" id="PS50112"/>
    </source>
</evidence>
<evidence type="ECO:0000256" key="8">
    <source>
        <dbReference type="ARBA" id="ARBA00022741"/>
    </source>
</evidence>
<dbReference type="PRINTS" id="PR00344">
    <property type="entry name" value="BCTRLSENSOR"/>
</dbReference>
<evidence type="ECO:0000256" key="3">
    <source>
        <dbReference type="ARBA" id="ARBA00012438"/>
    </source>
</evidence>
<evidence type="ECO:0000256" key="12">
    <source>
        <dbReference type="ARBA" id="ARBA00023012"/>
    </source>
</evidence>
<dbReference type="InterPro" id="IPR003594">
    <property type="entry name" value="HATPase_dom"/>
</dbReference>
<dbReference type="Pfam" id="PF00672">
    <property type="entry name" value="HAMP"/>
    <property type="match status" value="1"/>
</dbReference>
<keyword evidence="8" id="KW-0547">Nucleotide-binding</keyword>
<dbReference type="SUPFAM" id="SSF158472">
    <property type="entry name" value="HAMP domain-like"/>
    <property type="match status" value="1"/>
</dbReference>
<dbReference type="Pfam" id="PF13185">
    <property type="entry name" value="GAF_2"/>
    <property type="match status" value="1"/>
</dbReference>
<dbReference type="InterPro" id="IPR029016">
    <property type="entry name" value="GAF-like_dom_sf"/>
</dbReference>
<feature type="domain" description="HAMP" evidence="18">
    <location>
        <begin position="312"/>
        <end position="364"/>
    </location>
</feature>
<evidence type="ECO:0000259" key="15">
    <source>
        <dbReference type="PROSITE" id="PS50109"/>
    </source>
</evidence>
<dbReference type="Gene3D" id="3.30.450.40">
    <property type="match status" value="1"/>
</dbReference>
<dbReference type="SUPFAM" id="SSF55874">
    <property type="entry name" value="ATPase domain of HSP90 chaperone/DNA topoisomerase II/histidine kinase"/>
    <property type="match status" value="1"/>
</dbReference>
<keyword evidence="5" id="KW-0597">Phosphoprotein</keyword>
<dbReference type="Gene3D" id="3.30.450.20">
    <property type="entry name" value="PAS domain"/>
    <property type="match status" value="3"/>
</dbReference>
<feature type="transmembrane region" description="Helical" evidence="14">
    <location>
        <begin position="293"/>
        <end position="315"/>
    </location>
</feature>
<dbReference type="PANTHER" id="PTHR42878:SF7">
    <property type="entry name" value="SENSOR HISTIDINE KINASE GLRK"/>
    <property type="match status" value="1"/>
</dbReference>
<dbReference type="CDD" id="cd00082">
    <property type="entry name" value="HisKA"/>
    <property type="match status" value="1"/>
</dbReference>
<keyword evidence="6" id="KW-0808">Transferase</keyword>
<dbReference type="Gene3D" id="6.10.340.10">
    <property type="match status" value="1"/>
</dbReference>
<dbReference type="Gene3D" id="2.10.70.100">
    <property type="match status" value="1"/>
</dbReference>
<dbReference type="InterPro" id="IPR013655">
    <property type="entry name" value="PAS_fold_3"/>
</dbReference>
<evidence type="ECO:0000256" key="14">
    <source>
        <dbReference type="SAM" id="Phobius"/>
    </source>
</evidence>
<evidence type="ECO:0000259" key="18">
    <source>
        <dbReference type="PROSITE" id="PS50885"/>
    </source>
</evidence>
<dbReference type="SMART" id="SM00086">
    <property type="entry name" value="PAC"/>
    <property type="match status" value="2"/>
</dbReference>
<keyword evidence="13 14" id="KW-0472">Membrane</keyword>
<accession>A0ABY9X0S7</accession>
<dbReference type="Gene3D" id="3.30.565.10">
    <property type="entry name" value="Histidine kinase-like ATPase, C-terminal domain"/>
    <property type="match status" value="1"/>
</dbReference>